<evidence type="ECO:0000313" key="2">
    <source>
        <dbReference type="Proteomes" id="UP000004810"/>
    </source>
</evidence>
<dbReference type="Proteomes" id="UP000004810">
    <property type="component" value="Unassembled WGS sequence"/>
</dbReference>
<evidence type="ECO:0000313" key="1">
    <source>
        <dbReference type="EMBL" id="EJW75848.1"/>
    </source>
</evidence>
<reference evidence="2" key="1">
    <citation type="submission" date="2012-08" db="EMBL/GenBank/DDBJ databases">
        <title>The Genome Sequence of Wuchereria bancrofti.</title>
        <authorList>
            <person name="Nutman T.B."/>
            <person name="Fink D.L."/>
            <person name="Russ C."/>
            <person name="Young S."/>
            <person name="Zeng Q."/>
            <person name="Koehrsen M."/>
            <person name="Alvarado L."/>
            <person name="Berlin A."/>
            <person name="Chapman S.B."/>
            <person name="Chen Z."/>
            <person name="Freedman E."/>
            <person name="Gellesch M."/>
            <person name="Goldberg J."/>
            <person name="Griggs A."/>
            <person name="Gujja S."/>
            <person name="Heilman E.R."/>
            <person name="Heiman D."/>
            <person name="Hepburn T."/>
            <person name="Howarth C."/>
            <person name="Jen D."/>
            <person name="Larson L."/>
            <person name="Lewis B."/>
            <person name="Mehta T."/>
            <person name="Park D."/>
            <person name="Pearson M."/>
            <person name="Roberts A."/>
            <person name="Saif S."/>
            <person name="Shea T."/>
            <person name="Shenoy N."/>
            <person name="Sisk P."/>
            <person name="Stolte C."/>
            <person name="Sykes S."/>
            <person name="Walk T."/>
            <person name="White J."/>
            <person name="Yandava C."/>
            <person name="Haas B."/>
            <person name="Henn M.R."/>
            <person name="Nusbaum C."/>
            <person name="Birren B."/>
        </authorList>
    </citation>
    <scope>NUCLEOTIDE SEQUENCE [LARGE SCALE GENOMIC DNA]</scope>
    <source>
        <strain evidence="2">NA</strain>
    </source>
</reference>
<comment type="caution">
    <text evidence="1">The sequence shown here is derived from an EMBL/GenBank/DDBJ whole genome shotgun (WGS) entry which is preliminary data.</text>
</comment>
<protein>
    <submittedName>
        <fullName evidence="1">Uncharacterized protein</fullName>
    </submittedName>
</protein>
<name>J9E130_WUCBA</name>
<accession>J9E130</accession>
<organism evidence="1 2">
    <name type="scientific">Wuchereria bancrofti</name>
    <dbReference type="NCBI Taxonomy" id="6293"/>
    <lineage>
        <taxon>Eukaryota</taxon>
        <taxon>Metazoa</taxon>
        <taxon>Ecdysozoa</taxon>
        <taxon>Nematoda</taxon>
        <taxon>Chromadorea</taxon>
        <taxon>Rhabditida</taxon>
        <taxon>Spirurina</taxon>
        <taxon>Spiruromorpha</taxon>
        <taxon>Filarioidea</taxon>
        <taxon>Onchocercidae</taxon>
        <taxon>Wuchereria</taxon>
    </lineage>
</organism>
<dbReference type="EMBL" id="ADBV01009946">
    <property type="protein sequence ID" value="EJW75848.1"/>
    <property type="molecule type" value="Genomic_DNA"/>
</dbReference>
<gene>
    <name evidence="1" type="ORF">WUBG_13240</name>
</gene>
<sequence length="120" mass="13486">MTGEEEEEEQGANTSYQAACVYNTLVSDYWSAKDTAGGEIHSILYIWDIIYTSLPPNGLGKWTCDNSRKEAFKMMMTYRLEGQCMAGRNVQQGIQKAKRSEVIKRSTPGCHLLRLKTAAN</sequence>
<proteinExistence type="predicted"/>
<dbReference type="AlphaFoldDB" id="J9E130"/>